<organism evidence="1 2">
    <name type="scientific">Streptosporangium vulgare</name>
    <dbReference type="NCBI Taxonomy" id="46190"/>
    <lineage>
        <taxon>Bacteria</taxon>
        <taxon>Bacillati</taxon>
        <taxon>Actinomycetota</taxon>
        <taxon>Actinomycetes</taxon>
        <taxon>Streptosporangiales</taxon>
        <taxon>Streptosporangiaceae</taxon>
        <taxon>Streptosporangium</taxon>
    </lineage>
</organism>
<dbReference type="EMBL" id="JBHMBS010000031">
    <property type="protein sequence ID" value="MFB9681313.1"/>
    <property type="molecule type" value="Genomic_DNA"/>
</dbReference>
<protein>
    <submittedName>
        <fullName evidence="1">Uncharacterized protein</fullName>
    </submittedName>
</protein>
<comment type="caution">
    <text evidence="1">The sequence shown here is derived from an EMBL/GenBank/DDBJ whole genome shotgun (WGS) entry which is preliminary data.</text>
</comment>
<dbReference type="Proteomes" id="UP001589610">
    <property type="component" value="Unassembled WGS sequence"/>
</dbReference>
<evidence type="ECO:0000313" key="2">
    <source>
        <dbReference type="Proteomes" id="UP001589610"/>
    </source>
</evidence>
<evidence type="ECO:0000313" key="1">
    <source>
        <dbReference type="EMBL" id="MFB9681313.1"/>
    </source>
</evidence>
<reference evidence="1 2" key="1">
    <citation type="submission" date="2024-09" db="EMBL/GenBank/DDBJ databases">
        <authorList>
            <person name="Sun Q."/>
            <person name="Mori K."/>
        </authorList>
    </citation>
    <scope>NUCLEOTIDE SEQUENCE [LARGE SCALE GENOMIC DNA]</scope>
    <source>
        <strain evidence="1 2">JCM 3028</strain>
    </source>
</reference>
<keyword evidence="2" id="KW-1185">Reference proteome</keyword>
<proteinExistence type="predicted"/>
<accession>A0ABV5TQC7</accession>
<dbReference type="RefSeq" id="WP_344747758.1">
    <property type="nucleotide sequence ID" value="NZ_BAAAWW010000136.1"/>
</dbReference>
<gene>
    <name evidence="1" type="ORF">ACFFRH_38035</name>
</gene>
<name>A0ABV5TQC7_9ACTN</name>
<sequence>MSAPAVERPTPTVSPVGAVLAAAADRVDSLPHARMGRVDVHLALRDASPSYELTQAALDRLAAHLHETGVDDRWLHQWTPRCGRSDVAAYLRAAAEVIA</sequence>